<feature type="domain" description="Peptidase M16 C-terminal" evidence="6">
    <location>
        <begin position="196"/>
        <end position="380"/>
    </location>
</feature>
<dbReference type="GO" id="GO:0046872">
    <property type="term" value="F:metal ion binding"/>
    <property type="evidence" value="ECO:0007669"/>
    <property type="project" value="InterPro"/>
</dbReference>
<dbReference type="Pfam" id="PF00675">
    <property type="entry name" value="Peptidase_M16"/>
    <property type="match status" value="1"/>
</dbReference>
<sequence>MPRLTGLFVLALVALPAAMPFVRPAMAAEAVTTFSLPNGMQAIVVEDHRAPVVVHMVWYKVGSADEKPGTSGIAHFLEHLMFKGTDKMASGEFSRVVEAQGGNDNAFTSYDYTGYFQRVAANRLDLMMQMEADRMRHLHLTEEEVTTERAVILEERNQRVENDPGSLLNEQQRAAQYLNHRYGIPVIGWRHEMEQLDQQDALAFYRTYYAPNNAILVVSGDVDPAEVKRLAEESYGPLKPSEDLPPRLRPQEPPQIAARRVTLEDARVARPYVMRTYLAPERNTGDQKEAAALTVLAELLGGNPATSVLGQKLQFETQAALSTGAFYDGVSVDATTFGLYIVPSANEELGEAEAALDKALAEFMSEGVDPRQLERIKTQLRASDIYELDNVDRIARRYGEALSVGLTVEDVQAWPEALRAVTADDVMAAAHDVFDLRRSVTGWLTRPADAPEPPPNAPIAGPAEGDIAQ</sequence>
<evidence type="ECO:0000313" key="7">
    <source>
        <dbReference type="EMBL" id="KFI31786.1"/>
    </source>
</evidence>
<dbReference type="RefSeq" id="WP_051910870.1">
    <property type="nucleotide sequence ID" value="NZ_CAMIFG010000024.1"/>
</dbReference>
<dbReference type="PANTHER" id="PTHR11851:SF49">
    <property type="entry name" value="MITOCHONDRIAL-PROCESSING PEPTIDASE SUBUNIT ALPHA"/>
    <property type="match status" value="1"/>
</dbReference>
<dbReference type="STRING" id="195105.CN97_04985"/>
<evidence type="ECO:0000256" key="4">
    <source>
        <dbReference type="RuleBase" id="RU004447"/>
    </source>
</evidence>
<dbReference type="PANTHER" id="PTHR11851">
    <property type="entry name" value="METALLOPROTEASE"/>
    <property type="match status" value="1"/>
</dbReference>
<evidence type="ECO:0000256" key="1">
    <source>
        <dbReference type="ARBA" id="ARBA00001947"/>
    </source>
</evidence>
<comment type="similarity">
    <text evidence="2 4">Belongs to the peptidase M16 family.</text>
</comment>
<dbReference type="EMBL" id="JGYG01000001">
    <property type="protein sequence ID" value="KFI31786.1"/>
    <property type="molecule type" value="Genomic_DNA"/>
</dbReference>
<dbReference type="Gene3D" id="3.30.830.10">
    <property type="entry name" value="Metalloenzyme, LuxS/M16 peptidase-like"/>
    <property type="match status" value="2"/>
</dbReference>
<dbReference type="InterPro" id="IPR050361">
    <property type="entry name" value="MPP/UQCRC_Complex"/>
</dbReference>
<keyword evidence="8" id="KW-1185">Reference proteome</keyword>
<protein>
    <submittedName>
        <fullName evidence="7">Zinc protease</fullName>
    </submittedName>
</protein>
<feature type="domain" description="Peptidase M16 N-terminal" evidence="5">
    <location>
        <begin position="45"/>
        <end position="187"/>
    </location>
</feature>
<evidence type="ECO:0000256" key="2">
    <source>
        <dbReference type="ARBA" id="ARBA00007261"/>
    </source>
</evidence>
<dbReference type="Proteomes" id="UP000028826">
    <property type="component" value="Unassembled WGS sequence"/>
</dbReference>
<dbReference type="MEROPS" id="M16.019"/>
<keyword evidence="7" id="KW-0645">Protease</keyword>
<dbReference type="InterPro" id="IPR001431">
    <property type="entry name" value="Pept_M16_Zn_BS"/>
</dbReference>
<evidence type="ECO:0000259" key="5">
    <source>
        <dbReference type="Pfam" id="PF00675"/>
    </source>
</evidence>
<reference evidence="7 8" key="1">
    <citation type="submission" date="2014-03" db="EMBL/GenBank/DDBJ databases">
        <title>Genome of Haematobacter massiliensis CCUG 47968.</title>
        <authorList>
            <person name="Wang D."/>
            <person name="Wang G."/>
        </authorList>
    </citation>
    <scope>NUCLEOTIDE SEQUENCE [LARGE SCALE GENOMIC DNA]</scope>
    <source>
        <strain evidence="7 8">CCUG 47968</strain>
    </source>
</reference>
<dbReference type="AlphaFoldDB" id="A0A086YBY6"/>
<dbReference type="Pfam" id="PF05193">
    <property type="entry name" value="Peptidase_M16_C"/>
    <property type="match status" value="1"/>
</dbReference>
<dbReference type="SUPFAM" id="SSF63411">
    <property type="entry name" value="LuxS/MPP-like metallohydrolase"/>
    <property type="match status" value="2"/>
</dbReference>
<evidence type="ECO:0000256" key="3">
    <source>
        <dbReference type="ARBA" id="ARBA00023049"/>
    </source>
</evidence>
<dbReference type="GO" id="GO:0004222">
    <property type="term" value="F:metalloendopeptidase activity"/>
    <property type="evidence" value="ECO:0007669"/>
    <property type="project" value="InterPro"/>
</dbReference>
<comment type="cofactor">
    <cofactor evidence="1">
        <name>Zn(2+)</name>
        <dbReference type="ChEBI" id="CHEBI:29105"/>
    </cofactor>
</comment>
<keyword evidence="3" id="KW-0482">Metalloprotease</keyword>
<evidence type="ECO:0000259" key="6">
    <source>
        <dbReference type="Pfam" id="PF05193"/>
    </source>
</evidence>
<proteinExistence type="inferred from homology"/>
<dbReference type="OrthoDB" id="9811314at2"/>
<name>A0A086YBY6_9RHOB</name>
<dbReference type="InterPro" id="IPR011765">
    <property type="entry name" value="Pept_M16_N"/>
</dbReference>
<dbReference type="eggNOG" id="COG0612">
    <property type="taxonomic scope" value="Bacteria"/>
</dbReference>
<comment type="caution">
    <text evidence="7">The sequence shown here is derived from an EMBL/GenBank/DDBJ whole genome shotgun (WGS) entry which is preliminary data.</text>
</comment>
<keyword evidence="3" id="KW-0378">Hydrolase</keyword>
<evidence type="ECO:0000313" key="8">
    <source>
        <dbReference type="Proteomes" id="UP000028826"/>
    </source>
</evidence>
<dbReference type="InterPro" id="IPR011249">
    <property type="entry name" value="Metalloenz_LuxS/M16"/>
</dbReference>
<gene>
    <name evidence="7" type="ORF">CN97_04985</name>
</gene>
<accession>A0A086YBY6</accession>
<organism evidence="7 8">
    <name type="scientific">Haematobacter massiliensis</name>
    <dbReference type="NCBI Taxonomy" id="195105"/>
    <lineage>
        <taxon>Bacteria</taxon>
        <taxon>Pseudomonadati</taxon>
        <taxon>Pseudomonadota</taxon>
        <taxon>Alphaproteobacteria</taxon>
        <taxon>Rhodobacterales</taxon>
        <taxon>Paracoccaceae</taxon>
        <taxon>Haematobacter</taxon>
    </lineage>
</organism>
<dbReference type="PROSITE" id="PS00143">
    <property type="entry name" value="INSULINASE"/>
    <property type="match status" value="1"/>
</dbReference>
<dbReference type="InterPro" id="IPR007863">
    <property type="entry name" value="Peptidase_M16_C"/>
</dbReference>
<dbReference type="GO" id="GO:0006508">
    <property type="term" value="P:proteolysis"/>
    <property type="evidence" value="ECO:0007669"/>
    <property type="project" value="UniProtKB-KW"/>
</dbReference>